<evidence type="ECO:0000313" key="2">
    <source>
        <dbReference type="EMBL" id="AYV86990.1"/>
    </source>
</evidence>
<proteinExistence type="predicted"/>
<dbReference type="EMBL" id="MK072523">
    <property type="protein sequence ID" value="AYV86990.1"/>
    <property type="molecule type" value="Genomic_DNA"/>
</dbReference>
<accession>A0A3G5AII3</accession>
<feature type="region of interest" description="Disordered" evidence="1">
    <location>
        <begin position="168"/>
        <end position="195"/>
    </location>
</feature>
<sequence>MSPHKIALQTTPQVDATHCPITLWDQYPRFPTYQFLKQKVVECADDPNSWPEEKIKNVEDGFNVRKLESGGIGRALAVANEDNTERCIIFMNASKHKAEDTFINNGGITNIVHAFRNFLKDHPQTNLKDFLQQREGHHTLPIPAKPTPISPLISTSNSDTAMVHPLQGVYSGSSPYDDGETTSNTDMEEDDYPFI</sequence>
<reference evidence="2" key="1">
    <citation type="submission" date="2018-10" db="EMBL/GenBank/DDBJ databases">
        <title>Hidden diversity of soil giant viruses.</title>
        <authorList>
            <person name="Schulz F."/>
            <person name="Alteio L."/>
            <person name="Goudeau D."/>
            <person name="Ryan E.M."/>
            <person name="Malmstrom R.R."/>
            <person name="Blanchard J."/>
            <person name="Woyke T."/>
        </authorList>
    </citation>
    <scope>NUCLEOTIDE SEQUENCE</scope>
    <source>
        <strain evidence="2">SYV1</strain>
    </source>
</reference>
<gene>
    <name evidence="2" type="ORF">Sylvanvirus17_9</name>
</gene>
<name>A0A3G5AII3_9VIRU</name>
<organism evidence="2">
    <name type="scientific">Sylvanvirus sp</name>
    <dbReference type="NCBI Taxonomy" id="2487774"/>
    <lineage>
        <taxon>Viruses</taxon>
    </lineage>
</organism>
<evidence type="ECO:0000256" key="1">
    <source>
        <dbReference type="SAM" id="MobiDB-lite"/>
    </source>
</evidence>
<protein>
    <submittedName>
        <fullName evidence="2">Uncharacterized protein</fullName>
    </submittedName>
</protein>
<feature type="compositionally biased region" description="Acidic residues" evidence="1">
    <location>
        <begin position="186"/>
        <end position="195"/>
    </location>
</feature>